<dbReference type="Gene3D" id="1.10.10.10">
    <property type="entry name" value="Winged helix-like DNA-binding domain superfamily/Winged helix DNA-binding domain"/>
    <property type="match status" value="1"/>
</dbReference>
<evidence type="ECO:0000313" key="6">
    <source>
        <dbReference type="EMBL" id="XCH23002.1"/>
    </source>
</evidence>
<dbReference type="GO" id="GO:0003677">
    <property type="term" value="F:DNA binding"/>
    <property type="evidence" value="ECO:0007669"/>
    <property type="project" value="UniProtKB-KW"/>
</dbReference>
<dbReference type="SMART" id="SM00448">
    <property type="entry name" value="REC"/>
    <property type="match status" value="1"/>
</dbReference>
<dbReference type="EMBL" id="CP159289">
    <property type="protein sequence ID" value="XCH23002.1"/>
    <property type="molecule type" value="Genomic_DNA"/>
</dbReference>
<dbReference type="CDD" id="cd06170">
    <property type="entry name" value="LuxR_C_like"/>
    <property type="match status" value="1"/>
</dbReference>
<keyword evidence="1 3" id="KW-0597">Phosphoprotein</keyword>
<dbReference type="InterPro" id="IPR011006">
    <property type="entry name" value="CheY-like_superfamily"/>
</dbReference>
<dbReference type="SMART" id="SM00421">
    <property type="entry name" value="HTH_LUXR"/>
    <property type="match status" value="1"/>
</dbReference>
<dbReference type="SUPFAM" id="SSF46894">
    <property type="entry name" value="C-terminal effector domain of the bipartite response regulators"/>
    <property type="match status" value="1"/>
</dbReference>
<sequence length="207" mass="23521">MKAILIVDDHPMVQLGLSYQIRKMVADCQVHLAETYDQMIAILDKHAIDMLILDLSIPGGSGPKTIGEVRQMRPQVKILVYTSRDEVLNAPLYLQEGADGYLHKMASPADTQIAVQTVLDGKKYLSPKLQAYLLDFGMNEPTNGYDKLSPREKDILHGLLDGLTVKEISVLLRMKQSTVSTYKERIMDKLEVENMVELYKKMHWFIE</sequence>
<dbReference type="Pfam" id="PF00072">
    <property type="entry name" value="Response_reg"/>
    <property type="match status" value="1"/>
</dbReference>
<dbReference type="Gene3D" id="3.40.50.2300">
    <property type="match status" value="1"/>
</dbReference>
<feature type="domain" description="HTH luxR-type" evidence="4">
    <location>
        <begin position="141"/>
        <end position="207"/>
    </location>
</feature>
<dbReference type="PANTHER" id="PTHR45566:SF2">
    <property type="entry name" value="NARL SUBFAMILY"/>
    <property type="match status" value="1"/>
</dbReference>
<evidence type="ECO:0000259" key="4">
    <source>
        <dbReference type="PROSITE" id="PS50043"/>
    </source>
</evidence>
<dbReference type="SUPFAM" id="SSF52172">
    <property type="entry name" value="CheY-like"/>
    <property type="match status" value="1"/>
</dbReference>
<dbReference type="PROSITE" id="PS50110">
    <property type="entry name" value="RESPONSE_REGULATORY"/>
    <property type="match status" value="1"/>
</dbReference>
<gene>
    <name evidence="6" type="ORF">ABV298_22085</name>
</gene>
<dbReference type="InterPro" id="IPR001789">
    <property type="entry name" value="Sig_transdc_resp-reg_receiver"/>
</dbReference>
<dbReference type="InterPro" id="IPR058245">
    <property type="entry name" value="NreC/VraR/RcsB-like_REC"/>
</dbReference>
<dbReference type="PROSITE" id="PS50043">
    <property type="entry name" value="HTH_LUXR_2"/>
    <property type="match status" value="1"/>
</dbReference>
<dbReference type="InterPro" id="IPR016032">
    <property type="entry name" value="Sig_transdc_resp-reg_C-effctor"/>
</dbReference>
<dbReference type="PROSITE" id="PS00622">
    <property type="entry name" value="HTH_LUXR_1"/>
    <property type="match status" value="1"/>
</dbReference>
<evidence type="ECO:0000259" key="5">
    <source>
        <dbReference type="PROSITE" id="PS50110"/>
    </source>
</evidence>
<reference evidence="6" key="1">
    <citation type="submission" date="2024-06" db="EMBL/GenBank/DDBJ databases">
        <title>Sequencing and assembly of the genome of Dyadobacter sp. strain 676, a symbiont of Cyamopsis tetragonoloba.</title>
        <authorList>
            <person name="Guro P."/>
            <person name="Sazanova A."/>
            <person name="Kuznetsova I."/>
            <person name="Belimov A."/>
            <person name="Safronova V."/>
        </authorList>
    </citation>
    <scope>NUCLEOTIDE SEQUENCE</scope>
    <source>
        <strain evidence="6">676</strain>
    </source>
</reference>
<evidence type="ECO:0000256" key="1">
    <source>
        <dbReference type="ARBA" id="ARBA00022553"/>
    </source>
</evidence>
<dbReference type="InterPro" id="IPR000792">
    <property type="entry name" value="Tscrpt_reg_LuxR_C"/>
</dbReference>
<feature type="domain" description="Response regulatory" evidence="5">
    <location>
        <begin position="3"/>
        <end position="119"/>
    </location>
</feature>
<protein>
    <submittedName>
        <fullName evidence="6">Response regulator transcription factor</fullName>
    </submittedName>
</protein>
<evidence type="ECO:0000256" key="3">
    <source>
        <dbReference type="PROSITE-ProRule" id="PRU00169"/>
    </source>
</evidence>
<dbReference type="GO" id="GO:0006355">
    <property type="term" value="P:regulation of DNA-templated transcription"/>
    <property type="evidence" value="ECO:0007669"/>
    <property type="project" value="InterPro"/>
</dbReference>
<dbReference type="GO" id="GO:0000160">
    <property type="term" value="P:phosphorelay signal transduction system"/>
    <property type="evidence" value="ECO:0007669"/>
    <property type="project" value="InterPro"/>
</dbReference>
<dbReference type="PRINTS" id="PR00038">
    <property type="entry name" value="HTHLUXR"/>
</dbReference>
<dbReference type="Pfam" id="PF00196">
    <property type="entry name" value="GerE"/>
    <property type="match status" value="1"/>
</dbReference>
<dbReference type="CDD" id="cd17535">
    <property type="entry name" value="REC_NarL-like"/>
    <property type="match status" value="1"/>
</dbReference>
<dbReference type="InterPro" id="IPR036388">
    <property type="entry name" value="WH-like_DNA-bd_sf"/>
</dbReference>
<dbReference type="PANTHER" id="PTHR45566">
    <property type="entry name" value="HTH-TYPE TRANSCRIPTIONAL REGULATOR YHJB-RELATED"/>
    <property type="match status" value="1"/>
</dbReference>
<dbReference type="InterPro" id="IPR051015">
    <property type="entry name" value="EvgA-like"/>
</dbReference>
<proteinExistence type="predicted"/>
<feature type="modified residue" description="4-aspartylphosphate" evidence="3">
    <location>
        <position position="54"/>
    </location>
</feature>
<dbReference type="AlphaFoldDB" id="A0AAU8FES1"/>
<keyword evidence="2" id="KW-0238">DNA-binding</keyword>
<name>A0AAU8FES1_9BACT</name>
<dbReference type="RefSeq" id="WP_353718328.1">
    <property type="nucleotide sequence ID" value="NZ_CP159289.1"/>
</dbReference>
<evidence type="ECO:0000256" key="2">
    <source>
        <dbReference type="ARBA" id="ARBA00023125"/>
    </source>
</evidence>
<organism evidence="6">
    <name type="scientific">Dyadobacter sp. 676</name>
    <dbReference type="NCBI Taxonomy" id="3088362"/>
    <lineage>
        <taxon>Bacteria</taxon>
        <taxon>Pseudomonadati</taxon>
        <taxon>Bacteroidota</taxon>
        <taxon>Cytophagia</taxon>
        <taxon>Cytophagales</taxon>
        <taxon>Spirosomataceae</taxon>
        <taxon>Dyadobacter</taxon>
    </lineage>
</organism>
<accession>A0AAU8FES1</accession>